<accession>H0HVF4</accession>
<keyword evidence="2" id="KW-1185">Reference proteome</keyword>
<gene>
    <name evidence="1" type="ORF">MAXJ12_20805</name>
</gene>
<reference evidence="1 2" key="1">
    <citation type="journal article" date="2012" name="J. Bacteriol.">
        <title>Draft Genome Sequence of Mesorhizobium alhagi CCNWXJ12-2T, a Novel Salt-Resistant Species Isolated from the Desert of Northwestern China.</title>
        <authorList>
            <person name="Zhou M."/>
            <person name="Chen W."/>
            <person name="Chen H."/>
            <person name="Wei G."/>
        </authorList>
    </citation>
    <scope>NUCLEOTIDE SEQUENCE [LARGE SCALE GENOMIC DNA]</scope>
    <source>
        <strain evidence="1 2">CCNWXJ12-2</strain>
    </source>
</reference>
<sequence>MLTSPARTRFSASRLSDIAVVPSIAASFQGGGIITRLGKA</sequence>
<evidence type="ECO:0000313" key="1">
    <source>
        <dbReference type="EMBL" id="EHK55302.1"/>
    </source>
</evidence>
<evidence type="ECO:0000313" key="2">
    <source>
        <dbReference type="Proteomes" id="UP000003250"/>
    </source>
</evidence>
<dbReference type="AlphaFoldDB" id="H0HVF4"/>
<dbReference type="Proteomes" id="UP000003250">
    <property type="component" value="Unassembled WGS sequence"/>
</dbReference>
<organism evidence="1 2">
    <name type="scientific">Mesorhizobium alhagi CCNWXJ12-2</name>
    <dbReference type="NCBI Taxonomy" id="1107882"/>
    <lineage>
        <taxon>Bacteria</taxon>
        <taxon>Pseudomonadati</taxon>
        <taxon>Pseudomonadota</taxon>
        <taxon>Alphaproteobacteria</taxon>
        <taxon>Hyphomicrobiales</taxon>
        <taxon>Phyllobacteriaceae</taxon>
        <taxon>Allomesorhizobium</taxon>
    </lineage>
</organism>
<dbReference type="EMBL" id="AHAM01000172">
    <property type="protein sequence ID" value="EHK55302.1"/>
    <property type="molecule type" value="Genomic_DNA"/>
</dbReference>
<proteinExistence type="predicted"/>
<protein>
    <submittedName>
        <fullName evidence="1">Uncharacterized protein</fullName>
    </submittedName>
</protein>
<name>H0HVF4_9HYPH</name>